<dbReference type="EMBL" id="SMMX01000004">
    <property type="protein sequence ID" value="TDA22491.1"/>
    <property type="molecule type" value="Genomic_DNA"/>
</dbReference>
<evidence type="ECO:0000313" key="3">
    <source>
        <dbReference type="EMBL" id="TDA22491.1"/>
    </source>
</evidence>
<organism evidence="3 4">
    <name type="scientific">Extibacter muris</name>
    <dbReference type="NCBI Taxonomy" id="1796622"/>
    <lineage>
        <taxon>Bacteria</taxon>
        <taxon>Bacillati</taxon>
        <taxon>Bacillota</taxon>
        <taxon>Clostridia</taxon>
        <taxon>Lachnospirales</taxon>
        <taxon>Lachnospiraceae</taxon>
        <taxon>Extibacter</taxon>
    </lineage>
</organism>
<comment type="caution">
    <text evidence="3">The sequence shown here is derived from an EMBL/GenBank/DDBJ whole genome shotgun (WGS) entry which is preliminary data.</text>
</comment>
<dbReference type="InterPro" id="IPR009061">
    <property type="entry name" value="DNA-bd_dom_put_sf"/>
</dbReference>
<dbReference type="CDD" id="cd01107">
    <property type="entry name" value="HTH_BmrR"/>
    <property type="match status" value="1"/>
</dbReference>
<dbReference type="Pfam" id="PF13411">
    <property type="entry name" value="MerR_1"/>
    <property type="match status" value="1"/>
</dbReference>
<feature type="domain" description="HTH merR-type" evidence="2">
    <location>
        <begin position="1"/>
        <end position="71"/>
    </location>
</feature>
<dbReference type="InterPro" id="IPR047057">
    <property type="entry name" value="MerR_fam"/>
</dbReference>
<dbReference type="InterPro" id="IPR000551">
    <property type="entry name" value="MerR-type_HTH_dom"/>
</dbReference>
<dbReference type="Proteomes" id="UP000295710">
    <property type="component" value="Unassembled WGS sequence"/>
</dbReference>
<proteinExistence type="predicted"/>
<name>A0A4R4FG98_9FIRM</name>
<evidence type="ECO:0000313" key="4">
    <source>
        <dbReference type="Proteomes" id="UP000295710"/>
    </source>
</evidence>
<dbReference type="Gene3D" id="1.10.1660.10">
    <property type="match status" value="1"/>
</dbReference>
<evidence type="ECO:0000259" key="2">
    <source>
        <dbReference type="PROSITE" id="PS50937"/>
    </source>
</evidence>
<evidence type="ECO:0000256" key="1">
    <source>
        <dbReference type="ARBA" id="ARBA00023125"/>
    </source>
</evidence>
<dbReference type="SUPFAM" id="SSF46955">
    <property type="entry name" value="Putative DNA-binding domain"/>
    <property type="match status" value="1"/>
</dbReference>
<dbReference type="GO" id="GO:0003700">
    <property type="term" value="F:DNA-binding transcription factor activity"/>
    <property type="evidence" value="ECO:0007669"/>
    <property type="project" value="InterPro"/>
</dbReference>
<dbReference type="Pfam" id="PF06445">
    <property type="entry name" value="GyrI-like"/>
    <property type="match status" value="1"/>
</dbReference>
<dbReference type="PROSITE" id="PS00552">
    <property type="entry name" value="HTH_MERR_1"/>
    <property type="match status" value="1"/>
</dbReference>
<dbReference type="InterPro" id="IPR010499">
    <property type="entry name" value="AraC_E-bd"/>
</dbReference>
<reference evidence="3 4" key="1">
    <citation type="journal article" date="2016" name="Nat. Microbiol.">
        <title>The Mouse Intestinal Bacterial Collection (miBC) provides host-specific insight into cultured diversity and functional potential of the gut microbiota.</title>
        <authorList>
            <person name="Lagkouvardos I."/>
            <person name="Pukall R."/>
            <person name="Abt B."/>
            <person name="Foesel B.U."/>
            <person name="Meier-Kolthoff J.P."/>
            <person name="Kumar N."/>
            <person name="Bresciani A."/>
            <person name="Martinez I."/>
            <person name="Just S."/>
            <person name="Ziegler C."/>
            <person name="Brugiroux S."/>
            <person name="Garzetti D."/>
            <person name="Wenning M."/>
            <person name="Bui T.P."/>
            <person name="Wang J."/>
            <person name="Hugenholtz F."/>
            <person name="Plugge C.M."/>
            <person name="Peterson D.A."/>
            <person name="Hornef M.W."/>
            <person name="Baines J.F."/>
            <person name="Smidt H."/>
            <person name="Walter J."/>
            <person name="Kristiansen K."/>
            <person name="Nielsen H.B."/>
            <person name="Haller D."/>
            <person name="Overmann J."/>
            <person name="Stecher B."/>
            <person name="Clavel T."/>
        </authorList>
    </citation>
    <scope>NUCLEOTIDE SEQUENCE [LARGE SCALE GENOMIC DNA]</scope>
    <source>
        <strain evidence="3 4">DSM 28560</strain>
    </source>
</reference>
<protein>
    <submittedName>
        <fullName evidence="3">MerR family transcriptional regulator</fullName>
    </submittedName>
</protein>
<dbReference type="RefSeq" id="WP_132276613.1">
    <property type="nucleotide sequence ID" value="NZ_JAOBST010000009.1"/>
</dbReference>
<dbReference type="SMART" id="SM00871">
    <property type="entry name" value="AraC_E_bind"/>
    <property type="match status" value="1"/>
</dbReference>
<sequence>MFRIGEFSKLTQVSVRMLRYYDESGLLKPERTDPFTGYRMYSAAQIPVLNRIVYLRDSGFGVAEILTALESGRDAFIIEQLDKKYEEITGRIAEEHKKLEKITLARRELLHGCKMHYNVSIRSIPSCQVLSLRKVIPTYYAEGELWEELASFAARNKIAVSGQTFSIYHDQEYKENNVDVEICAYVEKPVESSGAIAYRTVEAVPFMACTMVYGPFSNIAGAYLNLARWLQENSRFKMTGQSRQIVHRGPWNEESEENYLTEIQIPTEQRVR</sequence>
<dbReference type="GO" id="GO:0003677">
    <property type="term" value="F:DNA binding"/>
    <property type="evidence" value="ECO:0007669"/>
    <property type="project" value="UniProtKB-KW"/>
</dbReference>
<dbReference type="SUPFAM" id="SSF55136">
    <property type="entry name" value="Probable bacterial effector-binding domain"/>
    <property type="match status" value="1"/>
</dbReference>
<keyword evidence="4" id="KW-1185">Reference proteome</keyword>
<dbReference type="InterPro" id="IPR029442">
    <property type="entry name" value="GyrI-like"/>
</dbReference>
<dbReference type="SMART" id="SM00422">
    <property type="entry name" value="HTH_MERR"/>
    <property type="match status" value="1"/>
</dbReference>
<dbReference type="AlphaFoldDB" id="A0A4R4FG98"/>
<accession>A0A4R4FG98</accession>
<dbReference type="PANTHER" id="PTHR30204">
    <property type="entry name" value="REDOX-CYCLING DRUG-SENSING TRANSCRIPTIONAL ACTIVATOR SOXR"/>
    <property type="match status" value="1"/>
</dbReference>
<dbReference type="PANTHER" id="PTHR30204:SF97">
    <property type="entry name" value="MERR FAMILY REGULATORY PROTEIN"/>
    <property type="match status" value="1"/>
</dbReference>
<dbReference type="PROSITE" id="PS50937">
    <property type="entry name" value="HTH_MERR_2"/>
    <property type="match status" value="1"/>
</dbReference>
<keyword evidence="1" id="KW-0238">DNA-binding</keyword>
<dbReference type="InterPro" id="IPR011256">
    <property type="entry name" value="Reg_factor_effector_dom_sf"/>
</dbReference>
<gene>
    <name evidence="3" type="ORF">E1963_07005</name>
</gene>
<dbReference type="Gene3D" id="3.20.80.10">
    <property type="entry name" value="Regulatory factor, effector binding domain"/>
    <property type="match status" value="1"/>
</dbReference>